<comment type="caution">
    <text evidence="2">The sequence shown here is derived from an EMBL/GenBank/DDBJ whole genome shotgun (WGS) entry which is preliminary data.</text>
</comment>
<feature type="domain" description="SnoaL-like" evidence="1">
    <location>
        <begin position="16"/>
        <end position="139"/>
    </location>
</feature>
<dbReference type="AlphaFoldDB" id="A0A7W9PIH8"/>
<dbReference type="RefSeq" id="WP_051163077.1">
    <property type="nucleotide sequence ID" value="NZ_JACHIT010000002.1"/>
</dbReference>
<keyword evidence="3" id="KW-1185">Reference proteome</keyword>
<organism evidence="2 3">
    <name type="scientific">Nocardia transvalensis</name>
    <dbReference type="NCBI Taxonomy" id="37333"/>
    <lineage>
        <taxon>Bacteria</taxon>
        <taxon>Bacillati</taxon>
        <taxon>Actinomycetota</taxon>
        <taxon>Actinomycetes</taxon>
        <taxon>Mycobacteriales</taxon>
        <taxon>Nocardiaceae</taxon>
        <taxon>Nocardia</taxon>
    </lineage>
</organism>
<dbReference type="EMBL" id="JACHIT010000002">
    <property type="protein sequence ID" value="MBB5916199.1"/>
    <property type="molecule type" value="Genomic_DNA"/>
</dbReference>
<protein>
    <recommendedName>
        <fullName evidence="1">SnoaL-like domain-containing protein</fullName>
    </recommendedName>
</protein>
<dbReference type="CDD" id="cd00531">
    <property type="entry name" value="NTF2_like"/>
    <property type="match status" value="1"/>
</dbReference>
<evidence type="ECO:0000313" key="2">
    <source>
        <dbReference type="EMBL" id="MBB5916199.1"/>
    </source>
</evidence>
<dbReference type="Pfam" id="PF13577">
    <property type="entry name" value="SnoaL_4"/>
    <property type="match status" value="1"/>
</dbReference>
<sequence length="148" mass="16178">MTRVRSGGLPDPATVVAVHQLYGFQSRSIDEGWTAEWAATFTPGGEFHSPTYPEPVAGTAALTEFAAAFREGARAANEVRRHVITNIAVRQSDSSNLEVTAYLQIIATAPGADARLVRMTTIEDRLELVDGAWLVARRRVFRDDAPRP</sequence>
<reference evidence="2 3" key="1">
    <citation type="submission" date="2020-08" db="EMBL/GenBank/DDBJ databases">
        <title>Sequencing the genomes of 1000 actinobacteria strains.</title>
        <authorList>
            <person name="Klenk H.-P."/>
        </authorList>
    </citation>
    <scope>NUCLEOTIDE SEQUENCE [LARGE SCALE GENOMIC DNA]</scope>
    <source>
        <strain evidence="2 3">DSM 43582</strain>
    </source>
</reference>
<dbReference type="Proteomes" id="UP000540412">
    <property type="component" value="Unassembled WGS sequence"/>
</dbReference>
<evidence type="ECO:0000313" key="3">
    <source>
        <dbReference type="Proteomes" id="UP000540412"/>
    </source>
</evidence>
<gene>
    <name evidence="2" type="ORF">BJY24_005111</name>
</gene>
<accession>A0A7W9PIH8</accession>
<proteinExistence type="predicted"/>
<dbReference type="Gene3D" id="3.10.450.50">
    <property type="match status" value="1"/>
</dbReference>
<dbReference type="InterPro" id="IPR032710">
    <property type="entry name" value="NTF2-like_dom_sf"/>
</dbReference>
<dbReference type="SUPFAM" id="SSF54427">
    <property type="entry name" value="NTF2-like"/>
    <property type="match status" value="1"/>
</dbReference>
<dbReference type="InterPro" id="IPR037401">
    <property type="entry name" value="SnoaL-like"/>
</dbReference>
<name>A0A7W9PIH8_9NOCA</name>
<evidence type="ECO:0000259" key="1">
    <source>
        <dbReference type="Pfam" id="PF13577"/>
    </source>
</evidence>